<organism evidence="2 3">
    <name type="scientific">Kitasatospora albolonga</name>
    <dbReference type="NCBI Taxonomy" id="68173"/>
    <lineage>
        <taxon>Bacteria</taxon>
        <taxon>Bacillati</taxon>
        <taxon>Actinomycetota</taxon>
        <taxon>Actinomycetes</taxon>
        <taxon>Kitasatosporales</taxon>
        <taxon>Streptomycetaceae</taxon>
        <taxon>Kitasatospora</taxon>
    </lineage>
</organism>
<reference evidence="2 3" key="1">
    <citation type="submission" date="2017-04" db="EMBL/GenBank/DDBJ databases">
        <title>The complete genome sequence of Streptomyces albolongus YIM 101047, the producer of novel bafilomycins and novel odoriferous sesquiterpenoids.</title>
        <authorList>
            <person name="Yin M."/>
            <person name="Jiang Y."/>
        </authorList>
    </citation>
    <scope>NUCLEOTIDE SEQUENCE [LARGE SCALE GENOMIC DNA]</scope>
    <source>
        <strain evidence="2 3">YIM 101047</strain>
    </source>
</reference>
<proteinExistence type="predicted"/>
<accession>A0ABC8BRL8</accession>
<dbReference type="KEGG" id="kab:B7C62_08795"/>
<evidence type="ECO:0000256" key="1">
    <source>
        <dbReference type="SAM" id="Phobius"/>
    </source>
</evidence>
<keyword evidence="1" id="KW-0472">Membrane</keyword>
<feature type="transmembrane region" description="Helical" evidence="1">
    <location>
        <begin position="12"/>
        <end position="37"/>
    </location>
</feature>
<dbReference type="EMBL" id="CP020563">
    <property type="protein sequence ID" value="ARF72360.1"/>
    <property type="molecule type" value="Genomic_DNA"/>
</dbReference>
<keyword evidence="1" id="KW-1133">Transmembrane helix</keyword>
<protein>
    <submittedName>
        <fullName evidence="2">Uncharacterized protein</fullName>
    </submittedName>
</protein>
<dbReference type="Proteomes" id="UP000192251">
    <property type="component" value="Chromosome"/>
</dbReference>
<keyword evidence="1" id="KW-0812">Transmembrane</keyword>
<gene>
    <name evidence="2" type="ORF">B7C62_08795</name>
</gene>
<evidence type="ECO:0000313" key="2">
    <source>
        <dbReference type="EMBL" id="ARF72360.1"/>
    </source>
</evidence>
<evidence type="ECO:0000313" key="3">
    <source>
        <dbReference type="Proteomes" id="UP000192251"/>
    </source>
</evidence>
<name>A0ABC8BRL8_9ACTN</name>
<dbReference type="AlphaFoldDB" id="A0ABC8BRL8"/>
<sequence>MHPLEARRRRERTVLISVFASLGVVVLAAVGFFVYLIHIMSDPISPALLGMRIDGDRVTVKAGQCPEERVRRVEVWDSDTERLLWRGGKPVTDEGKRGLLTLWDGEAYRTSSPAAQPSELPEALDVLVESDPYGGPDGVFSITEVRAADLGPGSYWTRDGVRTAAELDAVQDCGGTDESPEP</sequence>
<keyword evidence="3" id="KW-1185">Reference proteome</keyword>